<feature type="transmembrane region" description="Helical" evidence="7">
    <location>
        <begin position="326"/>
        <end position="346"/>
    </location>
</feature>
<evidence type="ECO:0000256" key="1">
    <source>
        <dbReference type="ARBA" id="ARBA00004127"/>
    </source>
</evidence>
<keyword evidence="4" id="KW-0560">Oxidoreductase</keyword>
<proteinExistence type="predicted"/>
<gene>
    <name evidence="9" type="ORF">HK103_002938</name>
</gene>
<organism evidence="9 10">
    <name type="scientific">Boothiomyces macroporosus</name>
    <dbReference type="NCBI Taxonomy" id="261099"/>
    <lineage>
        <taxon>Eukaryota</taxon>
        <taxon>Fungi</taxon>
        <taxon>Fungi incertae sedis</taxon>
        <taxon>Chytridiomycota</taxon>
        <taxon>Chytridiomycota incertae sedis</taxon>
        <taxon>Chytridiomycetes</taxon>
        <taxon>Rhizophydiales</taxon>
        <taxon>Terramycetaceae</taxon>
        <taxon>Boothiomyces</taxon>
    </lineage>
</organism>
<dbReference type="Pfam" id="PF04116">
    <property type="entry name" value="FA_hydroxylase"/>
    <property type="match status" value="1"/>
</dbReference>
<dbReference type="PANTHER" id="PTHR21624:SF1">
    <property type="entry name" value="ALKYLGLYCEROL MONOOXYGENASE"/>
    <property type="match status" value="1"/>
</dbReference>
<dbReference type="AlphaFoldDB" id="A0AAD5Y4M1"/>
<protein>
    <recommendedName>
        <fullName evidence="8">Fatty acid hydroxylase domain-containing protein</fullName>
    </recommendedName>
</protein>
<reference evidence="9" key="1">
    <citation type="submission" date="2020-05" db="EMBL/GenBank/DDBJ databases">
        <title>Phylogenomic resolution of chytrid fungi.</title>
        <authorList>
            <person name="Stajich J.E."/>
            <person name="Amses K."/>
            <person name="Simmons R."/>
            <person name="Seto K."/>
            <person name="Myers J."/>
            <person name="Bonds A."/>
            <person name="Quandt C.A."/>
            <person name="Barry K."/>
            <person name="Liu P."/>
            <person name="Grigoriev I."/>
            <person name="Longcore J.E."/>
            <person name="James T.Y."/>
        </authorList>
    </citation>
    <scope>NUCLEOTIDE SEQUENCE</scope>
    <source>
        <strain evidence="9">PLAUS21</strain>
    </source>
</reference>
<keyword evidence="3 7" id="KW-1133">Transmembrane helix</keyword>
<evidence type="ECO:0000256" key="4">
    <source>
        <dbReference type="ARBA" id="ARBA00023002"/>
    </source>
</evidence>
<sequence>MYDSNLATWFFTFIATDFCYYWFHRMAHEVNIMWAGHVIHHSSEYYNLSTALRHSVFQELCSWIFYMPMAFMIPPPMFAFHKQLNLFTQFWIHTETIPRLGWLEYIINTPSAHRVHHGRNPYCIDKNYAGALIIWDRMFGTYQDELVYPQVVDSKDKEEKVAYGITHPINTFNPLVIQTHHLRHVLTTAFSVKGIANKFKAVFFGPGWHEGTARLGDPEEIPKIEQSSPPVKYDPIIPFTMNLYCVIQTAATAGIADYVLLRLSSLPGVFLKLAAVWIFFAYYSLGSIMDRKPYFRELELFRLFAGVVLCNYVSSHSDLYQISRFIPWSLNILYLVSILFLIWTYISQKSK</sequence>
<feature type="transmembrane region" description="Helical" evidence="7">
    <location>
        <begin position="266"/>
        <end position="285"/>
    </location>
</feature>
<dbReference type="GO" id="GO:0016020">
    <property type="term" value="C:membrane"/>
    <property type="evidence" value="ECO:0007669"/>
    <property type="project" value="GOC"/>
</dbReference>
<evidence type="ECO:0000256" key="3">
    <source>
        <dbReference type="ARBA" id="ARBA00022989"/>
    </source>
</evidence>
<evidence type="ECO:0000256" key="2">
    <source>
        <dbReference type="ARBA" id="ARBA00022692"/>
    </source>
</evidence>
<keyword evidence="5" id="KW-0443">Lipid metabolism</keyword>
<evidence type="ECO:0000313" key="9">
    <source>
        <dbReference type="EMBL" id="KAJ3250998.1"/>
    </source>
</evidence>
<keyword evidence="6 7" id="KW-0472">Membrane</keyword>
<dbReference type="GO" id="GO:0005506">
    <property type="term" value="F:iron ion binding"/>
    <property type="evidence" value="ECO:0007669"/>
    <property type="project" value="InterPro"/>
</dbReference>
<feature type="transmembrane region" description="Helical" evidence="7">
    <location>
        <begin position="6"/>
        <end position="23"/>
    </location>
</feature>
<comment type="subcellular location">
    <subcellularLocation>
        <location evidence="1">Endomembrane system</location>
        <topology evidence="1">Multi-pass membrane protein</topology>
    </subcellularLocation>
</comment>
<dbReference type="GO" id="GO:0006643">
    <property type="term" value="P:membrane lipid metabolic process"/>
    <property type="evidence" value="ECO:0007669"/>
    <property type="project" value="TreeGrafter"/>
</dbReference>
<evidence type="ECO:0000256" key="6">
    <source>
        <dbReference type="ARBA" id="ARBA00023136"/>
    </source>
</evidence>
<accession>A0AAD5Y4M1</accession>
<dbReference type="Proteomes" id="UP001210925">
    <property type="component" value="Unassembled WGS sequence"/>
</dbReference>
<evidence type="ECO:0000313" key="10">
    <source>
        <dbReference type="Proteomes" id="UP001210925"/>
    </source>
</evidence>
<feature type="domain" description="Fatty acid hydroxylase" evidence="8">
    <location>
        <begin position="10"/>
        <end position="141"/>
    </location>
</feature>
<evidence type="ECO:0000256" key="7">
    <source>
        <dbReference type="SAM" id="Phobius"/>
    </source>
</evidence>
<dbReference type="GO" id="GO:0008610">
    <property type="term" value="P:lipid biosynthetic process"/>
    <property type="evidence" value="ECO:0007669"/>
    <property type="project" value="InterPro"/>
</dbReference>
<comment type="caution">
    <text evidence="9">The sequence shown here is derived from an EMBL/GenBank/DDBJ whole genome shotgun (WGS) entry which is preliminary data.</text>
</comment>
<dbReference type="GO" id="GO:0005783">
    <property type="term" value="C:endoplasmic reticulum"/>
    <property type="evidence" value="ECO:0007669"/>
    <property type="project" value="TreeGrafter"/>
</dbReference>
<name>A0AAD5Y4M1_9FUNG</name>
<keyword evidence="10" id="KW-1185">Reference proteome</keyword>
<dbReference type="EMBL" id="JADGKB010000209">
    <property type="protein sequence ID" value="KAJ3250998.1"/>
    <property type="molecule type" value="Genomic_DNA"/>
</dbReference>
<dbReference type="GO" id="GO:0050479">
    <property type="term" value="F:glyceryl-ether monooxygenase activity"/>
    <property type="evidence" value="ECO:0007669"/>
    <property type="project" value="TreeGrafter"/>
</dbReference>
<dbReference type="InterPro" id="IPR051689">
    <property type="entry name" value="Sterol_desaturase/TMEM195"/>
</dbReference>
<evidence type="ECO:0000256" key="5">
    <source>
        <dbReference type="ARBA" id="ARBA00023098"/>
    </source>
</evidence>
<feature type="transmembrane region" description="Helical" evidence="7">
    <location>
        <begin position="297"/>
        <end position="314"/>
    </location>
</feature>
<keyword evidence="2 7" id="KW-0812">Transmembrane</keyword>
<dbReference type="InterPro" id="IPR006694">
    <property type="entry name" value="Fatty_acid_hydroxylase"/>
</dbReference>
<dbReference type="PANTHER" id="PTHR21624">
    <property type="entry name" value="STEROL DESATURASE-RELATED PROTEIN"/>
    <property type="match status" value="1"/>
</dbReference>
<evidence type="ECO:0000259" key="8">
    <source>
        <dbReference type="Pfam" id="PF04116"/>
    </source>
</evidence>